<evidence type="ECO:0000256" key="1">
    <source>
        <dbReference type="SAM" id="MobiDB-lite"/>
    </source>
</evidence>
<feature type="compositionally biased region" description="Acidic residues" evidence="1">
    <location>
        <begin position="309"/>
        <end position="325"/>
    </location>
</feature>
<feature type="compositionally biased region" description="Low complexity" evidence="1">
    <location>
        <begin position="463"/>
        <end position="473"/>
    </location>
</feature>
<feature type="region of interest" description="Disordered" evidence="1">
    <location>
        <begin position="297"/>
        <end position="533"/>
    </location>
</feature>
<sequence length="555" mass="59170">MHEVVTLSVDPSHTSPTFLVAYQNDPYFYRVCIDKTTQDAEIIALGDPFFGPTSTVVPFFRSDINGSSCDAKQSSFVFVGDRLGCISIYQWDISASHPNLNARANAISPIRKFEAHQDGSSITSIAWNGLTLITGSVRGTTHVFDGLTFEFLRAFASPVLRLRGRHVPQGVDTSERERVRQIIVNAEKDAVFVAAGDRVLAWKAGSVSKKTTGGVRNRHTSGVLRAKQRSGSGKYLEKVELKHSIHESHDLLEDEAEHSRRAYGREREQQARLDTLGLSEVEAVEYVLMLSRDETNAQASSSSSGLEEGVFEGDFDDETGEEDDGTTVSSGRGSRRPSISSSSTGLRAPPSVSSSSSSASSASRSSHSSRSVSAINPGRPIPRVQPSGSNQKVQVSPPYRGEPVEAGPEYIAGSESASSMSSLSLSPPSGPTGTRMHLEDHYFPPMPTSTNASPTKTPPTPSPKSVKTSPASKGKANAWSAPLTKRMSTNPASSAPRPNAWAGPSRISPPSVGQPARHSIGSAAAAGSAGDDMDDDLRFALELSLAEAKSRGEDA</sequence>
<dbReference type="Proteomes" id="UP000467700">
    <property type="component" value="Unassembled WGS sequence"/>
</dbReference>
<accession>A0A8S0W9Y4</accession>
<dbReference type="OrthoDB" id="429520at2759"/>
<dbReference type="AlphaFoldDB" id="A0A8S0W9Y4"/>
<evidence type="ECO:0000313" key="2">
    <source>
        <dbReference type="EMBL" id="CAA7262686.1"/>
    </source>
</evidence>
<feature type="compositionally biased region" description="Low complexity" evidence="1">
    <location>
        <begin position="326"/>
        <end position="373"/>
    </location>
</feature>
<keyword evidence="3" id="KW-1185">Reference proteome</keyword>
<gene>
    <name evidence="2" type="ORF">AAE3_LOCUS4811</name>
</gene>
<dbReference type="SUPFAM" id="SSF50978">
    <property type="entry name" value="WD40 repeat-like"/>
    <property type="match status" value="1"/>
</dbReference>
<dbReference type="InterPro" id="IPR015943">
    <property type="entry name" value="WD40/YVTN_repeat-like_dom_sf"/>
</dbReference>
<organism evidence="2 3">
    <name type="scientific">Cyclocybe aegerita</name>
    <name type="common">Black poplar mushroom</name>
    <name type="synonym">Agrocybe aegerita</name>
    <dbReference type="NCBI Taxonomy" id="1973307"/>
    <lineage>
        <taxon>Eukaryota</taxon>
        <taxon>Fungi</taxon>
        <taxon>Dikarya</taxon>
        <taxon>Basidiomycota</taxon>
        <taxon>Agaricomycotina</taxon>
        <taxon>Agaricomycetes</taxon>
        <taxon>Agaricomycetidae</taxon>
        <taxon>Agaricales</taxon>
        <taxon>Agaricineae</taxon>
        <taxon>Bolbitiaceae</taxon>
        <taxon>Cyclocybe</taxon>
    </lineage>
</organism>
<reference evidence="2 3" key="1">
    <citation type="submission" date="2020-01" db="EMBL/GenBank/DDBJ databases">
        <authorList>
            <person name="Gupta K D."/>
        </authorList>
    </citation>
    <scope>NUCLEOTIDE SEQUENCE [LARGE SCALE GENOMIC DNA]</scope>
</reference>
<name>A0A8S0W9Y4_CYCAE</name>
<evidence type="ECO:0000313" key="3">
    <source>
        <dbReference type="Proteomes" id="UP000467700"/>
    </source>
</evidence>
<proteinExistence type="predicted"/>
<dbReference type="EMBL" id="CACVBS010000036">
    <property type="protein sequence ID" value="CAA7262686.1"/>
    <property type="molecule type" value="Genomic_DNA"/>
</dbReference>
<feature type="compositionally biased region" description="Low complexity" evidence="1">
    <location>
        <begin position="519"/>
        <end position="530"/>
    </location>
</feature>
<feature type="compositionally biased region" description="Low complexity" evidence="1">
    <location>
        <begin position="412"/>
        <end position="427"/>
    </location>
</feature>
<dbReference type="InterPro" id="IPR036322">
    <property type="entry name" value="WD40_repeat_dom_sf"/>
</dbReference>
<dbReference type="Gene3D" id="2.130.10.10">
    <property type="entry name" value="YVTN repeat-like/Quinoprotein amine dehydrogenase"/>
    <property type="match status" value="1"/>
</dbReference>
<comment type="caution">
    <text evidence="2">The sequence shown here is derived from an EMBL/GenBank/DDBJ whole genome shotgun (WGS) entry which is preliminary data.</text>
</comment>
<protein>
    <submittedName>
        <fullName evidence="2">Uncharacterized protein</fullName>
    </submittedName>
</protein>